<gene>
    <name evidence="2" type="ORF">CFOL_v3_27366</name>
</gene>
<organism evidence="2 3">
    <name type="scientific">Cephalotus follicularis</name>
    <name type="common">Albany pitcher plant</name>
    <dbReference type="NCBI Taxonomy" id="3775"/>
    <lineage>
        <taxon>Eukaryota</taxon>
        <taxon>Viridiplantae</taxon>
        <taxon>Streptophyta</taxon>
        <taxon>Embryophyta</taxon>
        <taxon>Tracheophyta</taxon>
        <taxon>Spermatophyta</taxon>
        <taxon>Magnoliopsida</taxon>
        <taxon>eudicotyledons</taxon>
        <taxon>Gunneridae</taxon>
        <taxon>Pentapetalae</taxon>
        <taxon>rosids</taxon>
        <taxon>fabids</taxon>
        <taxon>Oxalidales</taxon>
        <taxon>Cephalotaceae</taxon>
        <taxon>Cephalotus</taxon>
    </lineage>
</organism>
<dbReference type="OrthoDB" id="676141at2759"/>
<dbReference type="PANTHER" id="PTHR33673">
    <property type="entry name" value="SUPPRESSOR SRP40-LIKE PROTEIN"/>
    <property type="match status" value="1"/>
</dbReference>
<feature type="region of interest" description="Disordered" evidence="1">
    <location>
        <begin position="36"/>
        <end position="57"/>
    </location>
</feature>
<dbReference type="STRING" id="3775.A0A1Q3CUW3"/>
<accession>A0A1Q3CUW3</accession>
<dbReference type="EMBL" id="BDDD01003050">
    <property type="protein sequence ID" value="GAV83921.1"/>
    <property type="molecule type" value="Genomic_DNA"/>
</dbReference>
<feature type="region of interest" description="Disordered" evidence="1">
    <location>
        <begin position="115"/>
        <end position="150"/>
    </location>
</feature>
<dbReference type="AlphaFoldDB" id="A0A1Q3CUW3"/>
<name>A0A1Q3CUW3_CEPFO</name>
<reference evidence="3" key="1">
    <citation type="submission" date="2016-04" db="EMBL/GenBank/DDBJ databases">
        <title>Cephalotus genome sequencing.</title>
        <authorList>
            <person name="Fukushima K."/>
            <person name="Hasebe M."/>
            <person name="Fang X."/>
        </authorList>
    </citation>
    <scope>NUCLEOTIDE SEQUENCE [LARGE SCALE GENOMIC DNA]</scope>
    <source>
        <strain evidence="3">cv. St1</strain>
    </source>
</reference>
<protein>
    <submittedName>
        <fullName evidence="2">Uncharacterized protein</fullName>
    </submittedName>
</protein>
<evidence type="ECO:0000256" key="1">
    <source>
        <dbReference type="SAM" id="MobiDB-lite"/>
    </source>
</evidence>
<feature type="compositionally biased region" description="Acidic residues" evidence="1">
    <location>
        <begin position="131"/>
        <end position="140"/>
    </location>
</feature>
<evidence type="ECO:0000313" key="2">
    <source>
        <dbReference type="EMBL" id="GAV83921.1"/>
    </source>
</evidence>
<evidence type="ECO:0000313" key="3">
    <source>
        <dbReference type="Proteomes" id="UP000187406"/>
    </source>
</evidence>
<dbReference type="Proteomes" id="UP000187406">
    <property type="component" value="Unassembled WGS sequence"/>
</dbReference>
<keyword evidence="3" id="KW-1185">Reference proteome</keyword>
<feature type="compositionally biased region" description="Polar residues" evidence="1">
    <location>
        <begin position="36"/>
        <end position="49"/>
    </location>
</feature>
<dbReference type="PANTHER" id="PTHR33673:SF36">
    <property type="entry name" value="MYB-LIKE PROTEIN Q"/>
    <property type="match status" value="1"/>
</dbReference>
<sequence length="150" mass="16318">MRIIHSLYKSKKYRLESIGLKSSSKAYGQHPFISMRSGSAAPSSQTQLIGNPGYDPNRIPTSVFGGKPTTSSMEWSVTSNESLFSIHVGNCSFSRDHVQTKFGEAMIIPTSLPPAIEAGNLSRKSTGSSSEESEITEEPAEGFRNTSRRS</sequence>
<proteinExistence type="predicted"/>
<comment type="caution">
    <text evidence="2">The sequence shown here is derived from an EMBL/GenBank/DDBJ whole genome shotgun (WGS) entry which is preliminary data.</text>
</comment>
<dbReference type="InParanoid" id="A0A1Q3CUW3"/>